<keyword evidence="6 8" id="KW-1133">Transmembrane helix</keyword>
<dbReference type="GO" id="GO:0005886">
    <property type="term" value="C:plasma membrane"/>
    <property type="evidence" value="ECO:0007669"/>
    <property type="project" value="UniProtKB-SubCell"/>
</dbReference>
<evidence type="ECO:0000256" key="3">
    <source>
        <dbReference type="ARBA" id="ARBA00011489"/>
    </source>
</evidence>
<feature type="transmembrane region" description="Helical" evidence="8">
    <location>
        <begin position="229"/>
        <end position="254"/>
    </location>
</feature>
<evidence type="ECO:0000259" key="9">
    <source>
        <dbReference type="Pfam" id="PF04535"/>
    </source>
</evidence>
<comment type="subcellular location">
    <subcellularLocation>
        <location evidence="1 8">Cell membrane</location>
        <topology evidence="1 8">Multi-pass membrane protein</topology>
    </subcellularLocation>
</comment>
<dbReference type="NCBIfam" id="TIGR01569">
    <property type="entry name" value="A_tha_TIGR01569"/>
    <property type="match status" value="1"/>
</dbReference>
<dbReference type="PANTHER" id="PTHR33573">
    <property type="entry name" value="CASP-LIKE PROTEIN 4A4"/>
    <property type="match status" value="1"/>
</dbReference>
<evidence type="ECO:0000256" key="4">
    <source>
        <dbReference type="ARBA" id="ARBA00022475"/>
    </source>
</evidence>
<dbReference type="Proteomes" id="UP001151287">
    <property type="component" value="Unassembled WGS sequence"/>
</dbReference>
<reference evidence="10" key="1">
    <citation type="journal article" date="2022" name="Cell">
        <title>Repeat-based holocentromeres influence genome architecture and karyotype evolution.</title>
        <authorList>
            <person name="Hofstatter P.G."/>
            <person name="Thangavel G."/>
            <person name="Lux T."/>
            <person name="Neumann P."/>
            <person name="Vondrak T."/>
            <person name="Novak P."/>
            <person name="Zhang M."/>
            <person name="Costa L."/>
            <person name="Castellani M."/>
            <person name="Scott A."/>
            <person name="Toegelov H."/>
            <person name="Fuchs J."/>
            <person name="Mata-Sucre Y."/>
            <person name="Dias Y."/>
            <person name="Vanzela A.L.L."/>
            <person name="Huettel B."/>
            <person name="Almeida C.C.S."/>
            <person name="Simkova H."/>
            <person name="Souza G."/>
            <person name="Pedrosa-Harand A."/>
            <person name="Macas J."/>
            <person name="Mayer K.F.X."/>
            <person name="Houben A."/>
            <person name="Marques A."/>
        </authorList>
    </citation>
    <scope>NUCLEOTIDE SEQUENCE</scope>
    <source>
        <strain evidence="10">RhyBre1mFocal</strain>
    </source>
</reference>
<dbReference type="OrthoDB" id="689315at2759"/>
<evidence type="ECO:0000256" key="2">
    <source>
        <dbReference type="ARBA" id="ARBA00007651"/>
    </source>
</evidence>
<dbReference type="EMBL" id="JAMQYH010000001">
    <property type="protein sequence ID" value="KAJ1703533.1"/>
    <property type="molecule type" value="Genomic_DNA"/>
</dbReference>
<keyword evidence="5 8" id="KW-0812">Transmembrane</keyword>
<protein>
    <recommendedName>
        <fullName evidence="8">CASP-like protein</fullName>
    </recommendedName>
</protein>
<sequence length="269" mass="29709">MSPCRGRASRIRFRERLINITGVNSSWLWEFSGGLGCVSNSDCVLFRLRIRTIASGGLGSGIVHSKGRKTFKKKKKKGRRERENMGEAKNRVVKVEGALRFVCMVLAAMTAVLMGLNAQTKTVFFVQRKASAKDIEALWILTMVTAAAAGYNFLQLLRCIYSSVQKESSCCSNRAVAWLYFVLDQAVVYAVFATTLAALQGAMIALMGIHSLQWSKLCNIYTRFCVQVGGSLCCSFMASLAMAIVASVSAYHLFRLYPSQAQSVTRAHR</sequence>
<accession>A0A9Q0D118</accession>
<dbReference type="PANTHER" id="PTHR33573:SF30">
    <property type="entry name" value="CASP-LIKE PROTEIN 2C1-RELATED"/>
    <property type="match status" value="1"/>
</dbReference>
<evidence type="ECO:0000313" key="11">
    <source>
        <dbReference type="Proteomes" id="UP001151287"/>
    </source>
</evidence>
<evidence type="ECO:0000256" key="8">
    <source>
        <dbReference type="RuleBase" id="RU361233"/>
    </source>
</evidence>
<feature type="domain" description="Casparian strip membrane protein" evidence="9">
    <location>
        <begin position="92"/>
        <end position="240"/>
    </location>
</feature>
<organism evidence="10 11">
    <name type="scientific">Rhynchospora breviuscula</name>
    <dbReference type="NCBI Taxonomy" id="2022672"/>
    <lineage>
        <taxon>Eukaryota</taxon>
        <taxon>Viridiplantae</taxon>
        <taxon>Streptophyta</taxon>
        <taxon>Embryophyta</taxon>
        <taxon>Tracheophyta</taxon>
        <taxon>Spermatophyta</taxon>
        <taxon>Magnoliopsida</taxon>
        <taxon>Liliopsida</taxon>
        <taxon>Poales</taxon>
        <taxon>Cyperaceae</taxon>
        <taxon>Cyperoideae</taxon>
        <taxon>Rhynchosporeae</taxon>
        <taxon>Rhynchospora</taxon>
    </lineage>
</organism>
<comment type="caution">
    <text evidence="10">The sequence shown here is derived from an EMBL/GenBank/DDBJ whole genome shotgun (WGS) entry which is preliminary data.</text>
</comment>
<evidence type="ECO:0000256" key="6">
    <source>
        <dbReference type="ARBA" id="ARBA00022989"/>
    </source>
</evidence>
<name>A0A9Q0D118_9POAL</name>
<feature type="transmembrane region" description="Helical" evidence="8">
    <location>
        <begin position="178"/>
        <end position="209"/>
    </location>
</feature>
<dbReference type="InterPro" id="IPR006702">
    <property type="entry name" value="CASP_dom"/>
</dbReference>
<gene>
    <name evidence="10" type="ORF">LUZ63_003312</name>
</gene>
<dbReference type="AlphaFoldDB" id="A0A9Q0D118"/>
<dbReference type="InterPro" id="IPR006459">
    <property type="entry name" value="CASP/CASPL"/>
</dbReference>
<feature type="transmembrane region" description="Helical" evidence="8">
    <location>
        <begin position="98"/>
        <end position="117"/>
    </location>
</feature>
<feature type="transmembrane region" description="Helical" evidence="8">
    <location>
        <begin position="137"/>
        <end position="157"/>
    </location>
</feature>
<comment type="subunit">
    <text evidence="3 8">Homodimer and heterodimers.</text>
</comment>
<evidence type="ECO:0000256" key="5">
    <source>
        <dbReference type="ARBA" id="ARBA00022692"/>
    </source>
</evidence>
<keyword evidence="11" id="KW-1185">Reference proteome</keyword>
<evidence type="ECO:0000313" key="10">
    <source>
        <dbReference type="EMBL" id="KAJ1703533.1"/>
    </source>
</evidence>
<evidence type="ECO:0000256" key="1">
    <source>
        <dbReference type="ARBA" id="ARBA00004651"/>
    </source>
</evidence>
<keyword evidence="7 8" id="KW-0472">Membrane</keyword>
<evidence type="ECO:0000256" key="7">
    <source>
        <dbReference type="ARBA" id="ARBA00023136"/>
    </source>
</evidence>
<dbReference type="Pfam" id="PF04535">
    <property type="entry name" value="CASP_dom"/>
    <property type="match status" value="1"/>
</dbReference>
<keyword evidence="4 8" id="KW-1003">Cell membrane</keyword>
<comment type="similarity">
    <text evidence="2 8">Belongs to the Casparian strip membrane proteins (CASP) family.</text>
</comment>
<proteinExistence type="inferred from homology"/>